<reference evidence="1" key="2">
    <citation type="submission" date="2014-03" db="EMBL/GenBank/DDBJ databases">
        <authorList>
            <person name="Genoscope - CEA"/>
        </authorList>
    </citation>
    <scope>NUCLEOTIDE SEQUENCE</scope>
</reference>
<dbReference type="STRING" id="8022.A0A060YLH6"/>
<protein>
    <submittedName>
        <fullName evidence="1">Uncharacterized protein</fullName>
    </submittedName>
</protein>
<dbReference type="EMBL" id="FR913213">
    <property type="protein sequence ID" value="CDQ92417.1"/>
    <property type="molecule type" value="Genomic_DNA"/>
</dbReference>
<evidence type="ECO:0000313" key="2">
    <source>
        <dbReference type="Proteomes" id="UP000193380"/>
    </source>
</evidence>
<dbReference type="AlphaFoldDB" id="A0A060YLH6"/>
<dbReference type="Proteomes" id="UP000193380">
    <property type="component" value="Unassembled WGS sequence"/>
</dbReference>
<accession>A0A060YLH6</accession>
<dbReference type="InterPro" id="IPR005492">
    <property type="entry name" value="EPTP"/>
</dbReference>
<dbReference type="Pfam" id="PF03736">
    <property type="entry name" value="EPTP"/>
    <property type="match status" value="1"/>
</dbReference>
<gene>
    <name evidence="1" type="ORF">GSONMT00052431001</name>
</gene>
<name>A0A060YLH6_ONCMY</name>
<proteinExistence type="predicted"/>
<organism evidence="1 2">
    <name type="scientific">Oncorhynchus mykiss</name>
    <name type="common">Rainbow trout</name>
    <name type="synonym">Salmo gairdneri</name>
    <dbReference type="NCBI Taxonomy" id="8022"/>
    <lineage>
        <taxon>Eukaryota</taxon>
        <taxon>Metazoa</taxon>
        <taxon>Chordata</taxon>
        <taxon>Craniata</taxon>
        <taxon>Vertebrata</taxon>
        <taxon>Euteleostomi</taxon>
        <taxon>Actinopterygii</taxon>
        <taxon>Neopterygii</taxon>
        <taxon>Teleostei</taxon>
        <taxon>Protacanthopterygii</taxon>
        <taxon>Salmoniformes</taxon>
        <taxon>Salmonidae</taxon>
        <taxon>Salmoninae</taxon>
        <taxon>Oncorhynchus</taxon>
    </lineage>
</organism>
<reference evidence="1" key="1">
    <citation type="journal article" date="2014" name="Nat. Commun.">
        <title>The rainbow trout genome provides novel insights into evolution after whole-genome duplication in vertebrates.</title>
        <authorList>
            <person name="Berthelot C."/>
            <person name="Brunet F."/>
            <person name="Chalopin D."/>
            <person name="Juanchich A."/>
            <person name="Bernard M."/>
            <person name="Noel B."/>
            <person name="Bento P."/>
            <person name="Da Silva C."/>
            <person name="Labadie K."/>
            <person name="Alberti A."/>
            <person name="Aury J.M."/>
            <person name="Louis A."/>
            <person name="Dehais P."/>
            <person name="Bardou P."/>
            <person name="Montfort J."/>
            <person name="Klopp C."/>
            <person name="Cabau C."/>
            <person name="Gaspin C."/>
            <person name="Thorgaard G.H."/>
            <person name="Boussaha M."/>
            <person name="Quillet E."/>
            <person name="Guyomard R."/>
            <person name="Galiana D."/>
            <person name="Bobe J."/>
            <person name="Volff J.N."/>
            <person name="Genet C."/>
            <person name="Wincker P."/>
            <person name="Jaillon O."/>
            <person name="Roest Crollius H."/>
            <person name="Guiguen Y."/>
        </authorList>
    </citation>
    <scope>NUCLEOTIDE SEQUENCE [LARGE SCALE GENOMIC DNA]</scope>
</reference>
<sequence>MNNTPGTLLVHSWYTPGTHPIHTRYTPGTHLVHTWYTWCLNTPLWFDLCSAVDWEFFSVGEEKFLVVANSHDGSSYSLNSVIYR</sequence>
<dbReference type="PaxDb" id="8022-A0A060YLH6"/>
<evidence type="ECO:0000313" key="1">
    <source>
        <dbReference type="EMBL" id="CDQ92417.1"/>
    </source>
</evidence>